<reference evidence="3 4" key="1">
    <citation type="submission" date="2018-05" db="EMBL/GenBank/DDBJ databases">
        <title>Streptomyces venezuelae.</title>
        <authorList>
            <person name="Kim W."/>
            <person name="Lee N."/>
            <person name="Cho B.-K."/>
        </authorList>
    </citation>
    <scope>NUCLEOTIDE SEQUENCE [LARGE SCALE GENOMIC DNA]</scope>
    <source>
        <strain evidence="3 4">ATCC 21782</strain>
    </source>
</reference>
<dbReference type="EMBL" id="CP029190">
    <property type="protein sequence ID" value="QES49056.1"/>
    <property type="molecule type" value="Genomic_DNA"/>
</dbReference>
<feature type="signal peptide" evidence="2">
    <location>
        <begin position="1"/>
        <end position="20"/>
    </location>
</feature>
<evidence type="ECO:0000256" key="2">
    <source>
        <dbReference type="SAM" id="SignalP"/>
    </source>
</evidence>
<feature type="compositionally biased region" description="Low complexity" evidence="1">
    <location>
        <begin position="119"/>
        <end position="128"/>
    </location>
</feature>
<feature type="compositionally biased region" description="Low complexity" evidence="1">
    <location>
        <begin position="136"/>
        <end position="147"/>
    </location>
</feature>
<keyword evidence="2" id="KW-0732">Signal</keyword>
<gene>
    <name evidence="3" type="ORF">DEJ50_15825</name>
</gene>
<sequence>MRRGALGALTLLTACVAATAALTGCGGPARDGFVAVGAAGAGPERAPGETVPPKGGVEFQPLAAPPAAPPGSSSSSSDSSGSGSSQTSSTSPAAADPAAPPGSGAPGTPPGHNGGSGSPGTTPPGTAGPMPPGTPTAPGTTPGRPTSPQTPPGSRPTTPPAPGKPGTTPPATPAQLTLGTPVRAATGDRWCEKVTVGFTNTGTTAARSGTVTFTTHILGNVLGLSWGTITSTQPLPAPIAGGSTQTRTFTVCLEAWRVPLGWHIETRQVSATWR</sequence>
<feature type="chain" id="PRO_5024915131" description="Secreted protein" evidence="2">
    <location>
        <begin position="21"/>
        <end position="274"/>
    </location>
</feature>
<feature type="compositionally biased region" description="Pro residues" evidence="1">
    <location>
        <begin position="148"/>
        <end position="172"/>
    </location>
</feature>
<dbReference type="OrthoDB" id="4332164at2"/>
<evidence type="ECO:0000256" key="1">
    <source>
        <dbReference type="SAM" id="MobiDB-lite"/>
    </source>
</evidence>
<dbReference type="Proteomes" id="UP000325211">
    <property type="component" value="Chromosome"/>
</dbReference>
<accession>A0A5P2D1X9</accession>
<evidence type="ECO:0000313" key="4">
    <source>
        <dbReference type="Proteomes" id="UP000325211"/>
    </source>
</evidence>
<protein>
    <recommendedName>
        <fullName evidence="5">Secreted protein</fullName>
    </recommendedName>
</protein>
<feature type="compositionally biased region" description="Low complexity" evidence="1">
    <location>
        <begin position="70"/>
        <end position="97"/>
    </location>
</feature>
<name>A0A5P2D1X9_STRVZ</name>
<proteinExistence type="predicted"/>
<evidence type="ECO:0008006" key="5">
    <source>
        <dbReference type="Google" id="ProtNLM"/>
    </source>
</evidence>
<dbReference type="RefSeq" id="WP_150208639.1">
    <property type="nucleotide sequence ID" value="NZ_CP029190.1"/>
</dbReference>
<organism evidence="3 4">
    <name type="scientific">Streptomyces venezuelae</name>
    <dbReference type="NCBI Taxonomy" id="54571"/>
    <lineage>
        <taxon>Bacteria</taxon>
        <taxon>Bacillati</taxon>
        <taxon>Actinomycetota</taxon>
        <taxon>Actinomycetes</taxon>
        <taxon>Kitasatosporales</taxon>
        <taxon>Streptomycetaceae</taxon>
        <taxon>Streptomyces</taxon>
    </lineage>
</organism>
<dbReference type="PROSITE" id="PS51257">
    <property type="entry name" value="PROKAR_LIPOPROTEIN"/>
    <property type="match status" value="1"/>
</dbReference>
<evidence type="ECO:0000313" key="3">
    <source>
        <dbReference type="EMBL" id="QES49056.1"/>
    </source>
</evidence>
<dbReference type="AlphaFoldDB" id="A0A5P2D1X9"/>
<feature type="region of interest" description="Disordered" evidence="1">
    <location>
        <begin position="41"/>
        <end position="176"/>
    </location>
</feature>